<keyword evidence="2" id="KW-0732">Signal</keyword>
<evidence type="ECO:0000256" key="2">
    <source>
        <dbReference type="SAM" id="SignalP"/>
    </source>
</evidence>
<evidence type="ECO:0000313" key="4">
    <source>
        <dbReference type="Proteomes" id="UP000019487"/>
    </source>
</evidence>
<dbReference type="EMBL" id="AYSA01000444">
    <property type="protein sequence ID" value="ESZ91944.1"/>
    <property type="molecule type" value="Genomic_DNA"/>
</dbReference>
<evidence type="ECO:0000256" key="1">
    <source>
        <dbReference type="SAM" id="MobiDB-lite"/>
    </source>
</evidence>
<accession>W9CAQ4</accession>
<feature type="region of interest" description="Disordered" evidence="1">
    <location>
        <begin position="127"/>
        <end position="309"/>
    </location>
</feature>
<dbReference type="OrthoDB" id="3561102at2759"/>
<evidence type="ECO:0000313" key="3">
    <source>
        <dbReference type="EMBL" id="ESZ91944.1"/>
    </source>
</evidence>
<gene>
    <name evidence="3" type="ORF">SBOR_7689</name>
</gene>
<feature type="signal peptide" evidence="2">
    <location>
        <begin position="1"/>
        <end position="24"/>
    </location>
</feature>
<keyword evidence="4" id="KW-1185">Reference proteome</keyword>
<dbReference type="HOGENOM" id="CLU_552266_0_0_1"/>
<reference evidence="3 4" key="1">
    <citation type="journal article" date="2014" name="Genome Announc.">
        <title>Draft genome sequence of Sclerotinia borealis, a psychrophilic plant pathogenic fungus.</title>
        <authorList>
            <person name="Mardanov A.V."/>
            <person name="Beletsky A.V."/>
            <person name="Kadnikov V.V."/>
            <person name="Ignatov A.N."/>
            <person name="Ravin N.V."/>
        </authorList>
    </citation>
    <scope>NUCLEOTIDE SEQUENCE [LARGE SCALE GENOMIC DNA]</scope>
    <source>
        <strain evidence="4">F-4157</strain>
    </source>
</reference>
<dbReference type="AlphaFoldDB" id="W9CAQ4"/>
<proteinExistence type="predicted"/>
<dbReference type="STRING" id="1432307.W9CAQ4"/>
<name>W9CAQ4_SCLBF</name>
<comment type="caution">
    <text evidence="3">The sequence shown here is derived from an EMBL/GenBank/DDBJ whole genome shotgun (WGS) entry which is preliminary data.</text>
</comment>
<sequence>MAFIRDGTILAVLQSSLLFGSSYAAPASGINPSQASILSQQAYNLCLYESSLGLEHEPCTSFGVAGLPPMTTVIRSQDSTATFLASFLTEYAALTSPILIDTVIDGTSTQAYVGEHGQVWAKLGDVGIPSPTEVPDPPITNEKELKRGVGKTTKKTTAVQQPTTKAPTSTTTAQAPPPTTTKAPSQTTTSQASTSITATTSSSIVVTPSSTSTSPAPVVTSSTSKTTLSSSQSTSSSSIVSVPSVTSASTTKSVVSSSSSSITSSITTSSASSTGSIPGSITGSITGSMTKSSGTLTGSTPSTLSGSSSTSACIASTYVSAGSTYTAKCTGVPVSSSSTCRPSTYVTSGATMTASCKPTSSVCSASTYVTSGSTITAGCTITSACTASTKIISGKTTVASCTQASIKIASWTTNKVEQSGVKATAFNSAKASSVASGIQALLSQWNGMGNNSTETSGVTSSSGSIPKVTSVSLTTFATSKVPSSTGAAIKRRGL</sequence>
<dbReference type="Proteomes" id="UP000019487">
    <property type="component" value="Unassembled WGS sequence"/>
</dbReference>
<feature type="compositionally biased region" description="Low complexity" evidence="1">
    <location>
        <begin position="155"/>
        <end position="309"/>
    </location>
</feature>
<organism evidence="3 4">
    <name type="scientific">Sclerotinia borealis (strain F-4128)</name>
    <dbReference type="NCBI Taxonomy" id="1432307"/>
    <lineage>
        <taxon>Eukaryota</taxon>
        <taxon>Fungi</taxon>
        <taxon>Dikarya</taxon>
        <taxon>Ascomycota</taxon>
        <taxon>Pezizomycotina</taxon>
        <taxon>Leotiomycetes</taxon>
        <taxon>Helotiales</taxon>
        <taxon>Sclerotiniaceae</taxon>
        <taxon>Sclerotinia</taxon>
    </lineage>
</organism>
<protein>
    <submittedName>
        <fullName evidence="3">Uncharacterized protein</fullName>
    </submittedName>
</protein>
<feature type="chain" id="PRO_5004918383" evidence="2">
    <location>
        <begin position="25"/>
        <end position="494"/>
    </location>
</feature>